<evidence type="ECO:0000259" key="1">
    <source>
        <dbReference type="Pfam" id="PF09588"/>
    </source>
</evidence>
<reference evidence="2" key="1">
    <citation type="journal article" date="2020" name="Nature">
        <title>Giant virus diversity and host interactions through global metagenomics.</title>
        <authorList>
            <person name="Schulz F."/>
            <person name="Roux S."/>
            <person name="Paez-Espino D."/>
            <person name="Jungbluth S."/>
            <person name="Walsh D.A."/>
            <person name="Denef V.J."/>
            <person name="McMahon K.D."/>
            <person name="Konstantinidis K.T."/>
            <person name="Eloe-Fadrosh E.A."/>
            <person name="Kyrpides N.C."/>
            <person name="Woyke T."/>
        </authorList>
    </citation>
    <scope>NUCLEOTIDE SEQUENCE</scope>
    <source>
        <strain evidence="2">GVMAG-M-3300023174-60</strain>
    </source>
</reference>
<dbReference type="Pfam" id="PF09588">
    <property type="entry name" value="YqaJ"/>
    <property type="match status" value="1"/>
</dbReference>
<dbReference type="CDD" id="cd22343">
    <property type="entry name" value="PDDEXK_lambda_exonuclease-like"/>
    <property type="match status" value="1"/>
</dbReference>
<protein>
    <recommendedName>
        <fullName evidence="1">YqaJ viral recombinase domain-containing protein</fullName>
    </recommendedName>
</protein>
<dbReference type="InterPro" id="IPR019080">
    <property type="entry name" value="YqaJ_viral_recombinase"/>
</dbReference>
<dbReference type="AlphaFoldDB" id="A0A6C0DVN7"/>
<dbReference type="InterPro" id="IPR011604">
    <property type="entry name" value="PDDEXK-like_dom_sf"/>
</dbReference>
<feature type="domain" description="YqaJ viral recombinase" evidence="1">
    <location>
        <begin position="98"/>
        <end position="239"/>
    </location>
</feature>
<name>A0A6C0DVN7_9ZZZZ</name>
<proteinExistence type="predicted"/>
<organism evidence="2">
    <name type="scientific">viral metagenome</name>
    <dbReference type="NCBI Taxonomy" id="1070528"/>
    <lineage>
        <taxon>unclassified sequences</taxon>
        <taxon>metagenomes</taxon>
        <taxon>organismal metagenomes</taxon>
    </lineage>
</organism>
<dbReference type="SUPFAM" id="SSF52980">
    <property type="entry name" value="Restriction endonuclease-like"/>
    <property type="match status" value="1"/>
</dbReference>
<dbReference type="Gene3D" id="3.90.320.10">
    <property type="match status" value="1"/>
</dbReference>
<dbReference type="PANTHER" id="PTHR46609">
    <property type="entry name" value="EXONUCLEASE, PHAGE-TYPE/RECB, C-TERMINAL DOMAIN-CONTAINING PROTEIN"/>
    <property type="match status" value="1"/>
</dbReference>
<dbReference type="EMBL" id="MN739677">
    <property type="protein sequence ID" value="QHT20343.1"/>
    <property type="molecule type" value="Genomic_DNA"/>
</dbReference>
<dbReference type="InterPro" id="IPR051703">
    <property type="entry name" value="NF-kappa-B_Signaling_Reg"/>
</dbReference>
<dbReference type="InterPro" id="IPR011335">
    <property type="entry name" value="Restrct_endonuc-II-like"/>
</dbReference>
<dbReference type="PANTHER" id="PTHR46609:SF6">
    <property type="entry name" value="EXONUCLEASE, PHAGE-TYPE_RECB, C-TERMINAL DOMAIN-CONTAINING PROTEIN-RELATED"/>
    <property type="match status" value="1"/>
</dbReference>
<sequence length="394" mass="45867">MQFKDKLKDLIDLFQNWLSDPQDSVQLEQWLDAADTLAHSFEFSDREQLYIDRIIEMYEEQFKTQIAKNALDRAIDIPSKEFLDELIGRKQTEQRSAEWYAQMSTIISASEIGNLFAAPRTRAKMVLAKIVPPQPRYQPLAVFSDRMAAFDWGIRFEPVAKQLYEYKYGVTVKELGRLIHPTDIRCSASPDGLIYSCPKNERTGRLIEIKCPVTREIDGSVPKDYYAQMQLQLQVTGCKKCDYVEAGFTSKYNNTPEKVGPALYNGYIGLIRYAEMKGDQEFYYIYSPVNADSEWKPEIKDDEEIIEIIPWRLFQWSEQVITRSEEWWTSIKPLIDIFWEDVEKAKRGDFVVPESTRPAKRPRIEKCMIMFNKLDENGKEITPENVIVTPEPSV</sequence>
<evidence type="ECO:0000313" key="2">
    <source>
        <dbReference type="EMBL" id="QHT20343.1"/>
    </source>
</evidence>
<accession>A0A6C0DVN7</accession>